<dbReference type="VEuPathDB" id="TriTrypDB:C4B63_13g243"/>
<dbReference type="VEuPathDB" id="TriTrypDB:TcG_01282"/>
<dbReference type="Pfam" id="PF23377">
    <property type="entry name" value="Beta-prop_IFT122_2nd"/>
    <property type="match status" value="1"/>
</dbReference>
<dbReference type="VEuPathDB" id="TriTrypDB:TcCLB.506679.160"/>
<evidence type="ECO:0000259" key="10">
    <source>
        <dbReference type="Pfam" id="PF25144"/>
    </source>
</evidence>
<dbReference type="Gene3D" id="2.130.10.10">
    <property type="entry name" value="YVTN repeat-like/Quinoprotein amine dehydrogenase"/>
    <property type="match status" value="2"/>
</dbReference>
<feature type="domain" description="IFT122 first beta-propeller" evidence="9">
    <location>
        <begin position="191"/>
        <end position="293"/>
    </location>
</feature>
<comment type="caution">
    <text evidence="12">The sequence shown here is derived from an EMBL/GenBank/DDBJ whole genome shotgun (WGS) entry which is preliminary data.</text>
</comment>
<evidence type="ECO:0000259" key="9">
    <source>
        <dbReference type="Pfam" id="PF23381"/>
    </source>
</evidence>
<dbReference type="Pfam" id="PF23381">
    <property type="entry name" value="Beta-prop_IFT122_1st"/>
    <property type="match status" value="2"/>
</dbReference>
<evidence type="ECO:0000259" key="11">
    <source>
        <dbReference type="Pfam" id="PF25295"/>
    </source>
</evidence>
<dbReference type="OrthoDB" id="10255582at2759"/>
<dbReference type="InterPro" id="IPR001680">
    <property type="entry name" value="WD40_rpt"/>
</dbReference>
<dbReference type="InterPro" id="IPR056152">
    <property type="entry name" value="Beta-prop_IFT122_2nd"/>
</dbReference>
<feature type="repeat" description="WD" evidence="7">
    <location>
        <begin position="55"/>
        <end position="87"/>
    </location>
</feature>
<dbReference type="GO" id="GO:0035721">
    <property type="term" value="P:intraciliary retrograde transport"/>
    <property type="evidence" value="ECO:0007669"/>
    <property type="project" value="TreeGrafter"/>
</dbReference>
<dbReference type="PANTHER" id="PTHR12764">
    <property type="entry name" value="WD REPEAT DOMAIN-RELATED"/>
    <property type="match status" value="1"/>
</dbReference>
<dbReference type="InterPro" id="IPR015943">
    <property type="entry name" value="WD40/YVTN_repeat-like_dom_sf"/>
</dbReference>
<dbReference type="VEuPathDB" id="TriTrypDB:TcBrA4_0004190"/>
<feature type="domain" description="IFT122 zinc ribbon" evidence="10">
    <location>
        <begin position="1003"/>
        <end position="1046"/>
    </location>
</feature>
<protein>
    <recommendedName>
        <fullName evidence="2">Intraflagellar transport protein 122 homolog</fullName>
    </recommendedName>
</protein>
<dbReference type="VEuPathDB" id="TriTrypDB:TcYC6_0079740"/>
<evidence type="ECO:0000256" key="2">
    <source>
        <dbReference type="ARBA" id="ARBA00019442"/>
    </source>
</evidence>
<dbReference type="PROSITE" id="PS50082">
    <property type="entry name" value="WD_REPEATS_2"/>
    <property type="match status" value="1"/>
</dbReference>
<dbReference type="PANTHER" id="PTHR12764:SF4">
    <property type="entry name" value="INTRAFLAGELLAR TRANSPORT PROTEIN 122 HOMOLOG"/>
    <property type="match status" value="1"/>
</dbReference>
<evidence type="ECO:0000256" key="6">
    <source>
        <dbReference type="ARBA" id="ARBA00023273"/>
    </source>
</evidence>
<dbReference type="PROSITE" id="PS50294">
    <property type="entry name" value="WD_REPEATS_REGION"/>
    <property type="match status" value="1"/>
</dbReference>
<dbReference type="VEuPathDB" id="TriTrypDB:Tc_MARK_6488"/>
<comment type="subcellular location">
    <subcellularLocation>
        <location evidence="1">Cell projection</location>
        <location evidence="1">Cilium</location>
    </subcellularLocation>
</comment>
<keyword evidence="6" id="KW-0966">Cell projection</keyword>
<evidence type="ECO:0000256" key="1">
    <source>
        <dbReference type="ARBA" id="ARBA00004138"/>
    </source>
</evidence>
<dbReference type="VEuPathDB" id="TriTrypDB:TcCL_NonESM07203"/>
<keyword evidence="3 7" id="KW-0853">WD repeat</keyword>
<dbReference type="InterPro" id="IPR039857">
    <property type="entry name" value="Ift122/121"/>
</dbReference>
<dbReference type="InterPro" id="IPR036322">
    <property type="entry name" value="WD40_repeat_dom_sf"/>
</dbReference>
<name>A0A2V2VUS7_TRYCR</name>
<dbReference type="InterPro" id="IPR056153">
    <property type="entry name" value="Beta-prop_IFT122_1st"/>
</dbReference>
<keyword evidence="5" id="KW-0969">Cilium</keyword>
<dbReference type="SMART" id="SM00320">
    <property type="entry name" value="WD40"/>
    <property type="match status" value="6"/>
</dbReference>
<keyword evidence="12" id="KW-0282">Flagellum</keyword>
<feature type="domain" description="IFT122 first beta-propeller" evidence="9">
    <location>
        <begin position="17"/>
        <end position="189"/>
    </location>
</feature>
<dbReference type="InterPro" id="IPR057411">
    <property type="entry name" value="TPR_IFT122"/>
</dbReference>
<dbReference type="VEuPathDB" id="TriTrypDB:TcCL_NonESM13354"/>
<evidence type="ECO:0000256" key="4">
    <source>
        <dbReference type="ARBA" id="ARBA00022737"/>
    </source>
</evidence>
<evidence type="ECO:0000256" key="7">
    <source>
        <dbReference type="PROSITE-ProRule" id="PRU00221"/>
    </source>
</evidence>
<dbReference type="VEuPathDB" id="TriTrypDB:C3747_7g442"/>
<dbReference type="VEuPathDB" id="TriTrypDB:TCDM_01135"/>
<evidence type="ECO:0000313" key="12">
    <source>
        <dbReference type="EMBL" id="PWU98083.1"/>
    </source>
</evidence>
<evidence type="ECO:0000259" key="8">
    <source>
        <dbReference type="Pfam" id="PF23377"/>
    </source>
</evidence>
<dbReference type="EMBL" id="PRFA01000013">
    <property type="protein sequence ID" value="PWU98083.1"/>
    <property type="molecule type" value="Genomic_DNA"/>
</dbReference>
<dbReference type="GO" id="GO:1905515">
    <property type="term" value="P:non-motile cilium assembly"/>
    <property type="evidence" value="ECO:0007669"/>
    <property type="project" value="TreeGrafter"/>
</dbReference>
<dbReference type="FunFam" id="1.25.40.470:FF:000029">
    <property type="entry name" value="Intraflagellar transport protein 122"/>
    <property type="match status" value="1"/>
</dbReference>
<reference evidence="12 13" key="1">
    <citation type="journal article" date="2018" name="Microb. Genom.">
        <title>Expanding an expanded genome: long-read sequencing of Trypanosoma cruzi.</title>
        <authorList>
            <person name="Berna L."/>
            <person name="Rodriguez M."/>
            <person name="Chiribao M.L."/>
            <person name="Parodi-Talice A."/>
            <person name="Pita S."/>
            <person name="Rijo G."/>
            <person name="Alvarez-Valin F."/>
            <person name="Robello C."/>
        </authorList>
    </citation>
    <scope>NUCLEOTIDE SEQUENCE [LARGE SCALE GENOMIC DNA]</scope>
    <source>
        <strain evidence="12 13">Dm28c</strain>
    </source>
</reference>
<feature type="domain" description="Intraflagellar transport protein 122 homolog TPR" evidence="11">
    <location>
        <begin position="563"/>
        <end position="947"/>
    </location>
</feature>
<dbReference type="VEuPathDB" id="TriTrypDB:BCY84_16199"/>
<accession>A0A2V2VUS7</accession>
<evidence type="ECO:0000256" key="5">
    <source>
        <dbReference type="ARBA" id="ARBA00023069"/>
    </source>
</evidence>
<evidence type="ECO:0000313" key="13">
    <source>
        <dbReference type="Proteomes" id="UP000246121"/>
    </source>
</evidence>
<dbReference type="VEuPathDB" id="TriTrypDB:TCSYLVIO_009996"/>
<dbReference type="AlphaFoldDB" id="A0A2V2VUS7"/>
<dbReference type="Proteomes" id="UP000246121">
    <property type="component" value="Unassembled WGS sequence"/>
</dbReference>
<dbReference type="SUPFAM" id="SSF50978">
    <property type="entry name" value="WD40 repeat-like"/>
    <property type="match status" value="2"/>
</dbReference>
<feature type="domain" description="IFT122 second beta-propeller" evidence="8">
    <location>
        <begin position="299"/>
        <end position="553"/>
    </location>
</feature>
<dbReference type="VEuPathDB" id="TriTrypDB:ECC02_003898"/>
<keyword evidence="4" id="KW-0677">Repeat</keyword>
<dbReference type="GO" id="GO:0061512">
    <property type="term" value="P:protein localization to cilium"/>
    <property type="evidence" value="ECO:0007669"/>
    <property type="project" value="TreeGrafter"/>
</dbReference>
<evidence type="ECO:0000256" key="3">
    <source>
        <dbReference type="ARBA" id="ARBA00022574"/>
    </source>
</evidence>
<dbReference type="GO" id="GO:0097730">
    <property type="term" value="C:non-motile cilium"/>
    <property type="evidence" value="ECO:0007669"/>
    <property type="project" value="TreeGrafter"/>
</dbReference>
<dbReference type="InterPro" id="IPR056838">
    <property type="entry name" value="Zn_ribbon_IFT122"/>
</dbReference>
<gene>
    <name evidence="12" type="ORF">C4B63_13g243</name>
</gene>
<dbReference type="Pfam" id="PF25295">
    <property type="entry name" value="TPR_IFT122"/>
    <property type="match status" value="1"/>
</dbReference>
<dbReference type="Gene3D" id="1.25.40.470">
    <property type="match status" value="1"/>
</dbReference>
<dbReference type="GO" id="GO:0030991">
    <property type="term" value="C:intraciliary transport particle A"/>
    <property type="evidence" value="ECO:0007669"/>
    <property type="project" value="TreeGrafter"/>
</dbReference>
<sequence length="1239" mass="139805">MHTSVKWSERSPGRDGVRPPIYSLCYSPAADTIVAACGVRVLMYDATTGSVLNSLKGHTDTVYCVSCSQDGKNIASGGADKTVILWNNKGEGVLKYQHKESIQALAYNSSTGQVASVASSDYGVFTPESAKVGKNALPSKGLCVSWSRGGQSLAIGLYDGTVLLFSPNSSEKVLVQRNAPVWALAFSPMTEDGLDVLVVGSWDRRLSFYNTQGKPVSKEKELPCDPCCISFYGNGSYLLVGGSDHKLALYTKDGNLLVNVIEANDWVWSAQQRPSSPQICCGTNDGCISVIELTLTTVHSIYHDQYVYRDKMTDIVLHQLTLDKKIRIPCNDYIRKLAMYRDRLAVHLQNRIVVFELFYDDERQLRFQDIAHIRKKLECNLLCVTFNAVLLCLERRLTMFDFQGNKCREWAFESPVRYIKLVGGAEGKEALLLGLKNGAGLRIFVDNPFPTTLVKINNPIRCLDLSCMRGKLAVVDDTELLQVFDLRKKNEVLFTATGVLAVAWNTEYDDMISYTTSLKILNIKTGSLPPYQQKMPGFVLGFKANRVFNINNTVVDVVEVPHSHALYRYVEKKDLDSAYRIACLGVTEGDWKMLGMHAMTQLRLDIARKAFIRIREVRFVELLNRLELEQRQGSSKENPENDALLMGEIMAYQGKFQDAARCFLKSGHENRAIEMFCNLKMWMEAKKVCSNETHLKELILQQARWAEDSQNYVEAASLYQACGDVGKAIAMMRSAGMVDKMVDMCRALPNSDVALITECADYFKKHGAKQYALEAYEKVGDIRSVIALHVGMQEWREAFALLERYPSYIREVYIPWAKWLTDNGKFEEALEAYRLAKWPREAVRMMESLAANSVVCRKYCDAAFYYIHLAREYGVLEDGQHLTEAQWATRMKLSAECVRRADIYYAYNFVYAHATQPFPYNEVVLFNLSKYVVSMLSGAVVPLNVGKGEVLYTLARVANQLNMTRIARAALEQLQSVVLPIKITEQVDVDSLLIRSKAYVDKEELQDVCFRCKQTVPQLTNSGDRCPNCAHPFVRSFVSFHALPLVEFTLSNDISDAEAERIILAGFGRKAAESNNENGDTKYSGWKTETGADVITFSEKEDNIDAMIDQQMAAMGRGPATGRDPFQAQLAYVTRPGRPNAEYQPFVVNAEMLRRMRRDEVFIVKAGFGTLPAQNKYYRVMDHSVGIVLCPVCQHFFKDEEYEYECMKGNGCPLCRQKMGRRQERSMQKILNDVLSNEQ</sequence>
<proteinExistence type="predicted"/>
<dbReference type="Pfam" id="PF25144">
    <property type="entry name" value="Zn_ribbon_IFT122"/>
    <property type="match status" value="1"/>
</dbReference>
<organism evidence="12 13">
    <name type="scientific">Trypanosoma cruzi</name>
    <dbReference type="NCBI Taxonomy" id="5693"/>
    <lineage>
        <taxon>Eukaryota</taxon>
        <taxon>Discoba</taxon>
        <taxon>Euglenozoa</taxon>
        <taxon>Kinetoplastea</taxon>
        <taxon>Metakinetoplastina</taxon>
        <taxon>Trypanosomatida</taxon>
        <taxon>Trypanosomatidae</taxon>
        <taxon>Trypanosoma</taxon>
        <taxon>Schizotrypanum</taxon>
    </lineage>
</organism>